<sequence length="332" mass="35349">MASAEPSVRYRIGVDENGLGPRLGPMVVTAVLSRVTDAGWPVAGRAPRGALARRLGDSKQLVSYGDASLGEAWARALVARGCGRARAAASTVDELLHAVALDERAALRALCPGHVEEQCWSAEGEAFTAPDDLLCAIDRDLDKLAAKGVEIVAVRSVLLCAKQMNDGVRAGKNRFVLDLHAMERLILELGGLAGAEVFAVCGKVGGFGKYGSAFGPLAGRLHLVLEESRARSAYHFPGLGEIAFVRDSDASDLCVAMASMVGKYVREAMMERVARHYQRAIPDLRGASGYHDPVTSAFIAATRLVRRERAIPDDCFERRSAAGDAPAERVGP</sequence>
<evidence type="ECO:0000313" key="1">
    <source>
        <dbReference type="EMBL" id="AUX26639.1"/>
    </source>
</evidence>
<accession>A0A4P2QAM6</accession>
<dbReference type="OrthoDB" id="5498373at2"/>
<evidence type="ECO:0000313" key="2">
    <source>
        <dbReference type="Proteomes" id="UP000295781"/>
    </source>
</evidence>
<name>A0A4P2QAM6_SORCE</name>
<dbReference type="SUPFAM" id="SSF53098">
    <property type="entry name" value="Ribonuclease H-like"/>
    <property type="match status" value="1"/>
</dbReference>
<dbReference type="InterPro" id="IPR036397">
    <property type="entry name" value="RNaseH_sf"/>
</dbReference>
<dbReference type="InterPro" id="IPR012337">
    <property type="entry name" value="RNaseH-like_sf"/>
</dbReference>
<dbReference type="GO" id="GO:0003676">
    <property type="term" value="F:nucleic acid binding"/>
    <property type="evidence" value="ECO:0007669"/>
    <property type="project" value="InterPro"/>
</dbReference>
<dbReference type="Gene3D" id="3.30.420.10">
    <property type="entry name" value="Ribonuclease H-like superfamily/Ribonuclease H"/>
    <property type="match status" value="2"/>
</dbReference>
<proteinExistence type="predicted"/>
<organism evidence="1 2">
    <name type="scientific">Sorangium cellulosum</name>
    <name type="common">Polyangium cellulosum</name>
    <dbReference type="NCBI Taxonomy" id="56"/>
    <lineage>
        <taxon>Bacteria</taxon>
        <taxon>Pseudomonadati</taxon>
        <taxon>Myxococcota</taxon>
        <taxon>Polyangia</taxon>
        <taxon>Polyangiales</taxon>
        <taxon>Polyangiaceae</taxon>
        <taxon>Sorangium</taxon>
    </lineage>
</organism>
<gene>
    <name evidence="1" type="ORF">SOCEGT47_072090</name>
</gene>
<dbReference type="Proteomes" id="UP000295781">
    <property type="component" value="Chromosome"/>
</dbReference>
<dbReference type="EMBL" id="CP012670">
    <property type="protein sequence ID" value="AUX26639.1"/>
    <property type="molecule type" value="Genomic_DNA"/>
</dbReference>
<reference evidence="1 2" key="1">
    <citation type="submission" date="2015-09" db="EMBL/GenBank/DDBJ databases">
        <title>Sorangium comparison.</title>
        <authorList>
            <person name="Zaburannyi N."/>
            <person name="Bunk B."/>
            <person name="Overmann J."/>
            <person name="Mueller R."/>
        </authorList>
    </citation>
    <scope>NUCLEOTIDE SEQUENCE [LARGE SCALE GENOMIC DNA]</scope>
    <source>
        <strain evidence="1 2">So ceGT47</strain>
    </source>
</reference>
<dbReference type="AlphaFoldDB" id="A0A4P2QAM6"/>
<protein>
    <submittedName>
        <fullName evidence="1">Uncharacterized protein</fullName>
    </submittedName>
</protein>
<dbReference type="RefSeq" id="WP_129354371.1">
    <property type="nucleotide sequence ID" value="NZ_CP012670.1"/>
</dbReference>